<evidence type="ECO:0000313" key="1">
    <source>
        <dbReference type="EMBL" id="ABT16346.1"/>
    </source>
</evidence>
<dbReference type="Proteomes" id="UP000202420">
    <property type="component" value="Segment"/>
</dbReference>
<accession>A7K8H2</accession>
<dbReference type="GeneID" id="5470947"/>
<gene>
    <name evidence="1" type="primary">z212R</name>
    <name evidence="1" type="ORF">ATCV1_z212R</name>
</gene>
<sequence length="96" mass="10540">MEIAHILGIFGDMNDAHIIVSQQFDRILENNAAVLRDDVNDDLVPSEAAETAKDFLYDCVYGGKFGVLLEGIKRTLCKPRQGILANVCCLCCACFS</sequence>
<reference evidence="1 2" key="1">
    <citation type="submission" date="2006-09" db="EMBL/GenBank/DDBJ databases">
        <title>Sequence and annotation of the 288-kb ATCV-1 virus that infects an endosymbiotic Chlorella strain of the heliozoon Acanthocystis turfacea.</title>
        <authorList>
            <person name="Fitzgerald L.A."/>
            <person name="Graves M.V."/>
            <person name="Li X."/>
            <person name="Pfitzner A.J.P."/>
            <person name="Hartigan J."/>
            <person name="Van Etten J.L."/>
        </authorList>
    </citation>
    <scope>NUCLEOTIDE SEQUENCE [LARGE SCALE GENOMIC DNA]</scope>
    <source>
        <strain evidence="1 2">ATCV-1</strain>
    </source>
</reference>
<dbReference type="KEGG" id="vg:5470947"/>
<evidence type="ECO:0000313" key="2">
    <source>
        <dbReference type="Proteomes" id="UP000202420"/>
    </source>
</evidence>
<proteinExistence type="predicted"/>
<keyword evidence="2" id="KW-1185">Reference proteome</keyword>
<dbReference type="EMBL" id="EF101928">
    <property type="protein sequence ID" value="ABT16346.1"/>
    <property type="molecule type" value="Genomic_DNA"/>
</dbReference>
<dbReference type="RefSeq" id="YP_001426693.1">
    <property type="nucleotide sequence ID" value="NC_008724.1"/>
</dbReference>
<name>A7K8H2_9PHYC</name>
<organism evidence="1 2">
    <name type="scientific">Chlorovirus heliozoae</name>
    <dbReference type="NCBI Taxonomy" id="322019"/>
    <lineage>
        <taxon>Viruses</taxon>
        <taxon>Varidnaviria</taxon>
        <taxon>Bamfordvirae</taxon>
        <taxon>Nucleocytoviricota</taxon>
        <taxon>Megaviricetes</taxon>
        <taxon>Algavirales</taxon>
        <taxon>Phycodnaviridae</taxon>
        <taxon>Chlorovirus</taxon>
    </lineage>
</organism>
<protein>
    <submittedName>
        <fullName evidence="1">Uncharacterized protein z212R</fullName>
    </submittedName>
</protein>